<accession>A0A843U490</accession>
<feature type="region of interest" description="Disordered" evidence="2">
    <location>
        <begin position="204"/>
        <end position="225"/>
    </location>
</feature>
<evidence type="ECO:0000256" key="1">
    <source>
        <dbReference type="SAM" id="Coils"/>
    </source>
</evidence>
<dbReference type="PANTHER" id="PTHR34835">
    <property type="entry name" value="OS07G0283600 PROTEIN-RELATED"/>
    <property type="match status" value="1"/>
</dbReference>
<feature type="compositionally biased region" description="Acidic residues" evidence="2">
    <location>
        <begin position="360"/>
        <end position="372"/>
    </location>
</feature>
<feature type="compositionally biased region" description="Basic and acidic residues" evidence="2">
    <location>
        <begin position="309"/>
        <end position="330"/>
    </location>
</feature>
<feature type="coiled-coil region" evidence="1">
    <location>
        <begin position="230"/>
        <end position="274"/>
    </location>
</feature>
<keyword evidence="4" id="KW-1185">Reference proteome</keyword>
<organism evidence="3 4">
    <name type="scientific">Colocasia esculenta</name>
    <name type="common">Wild taro</name>
    <name type="synonym">Arum esculentum</name>
    <dbReference type="NCBI Taxonomy" id="4460"/>
    <lineage>
        <taxon>Eukaryota</taxon>
        <taxon>Viridiplantae</taxon>
        <taxon>Streptophyta</taxon>
        <taxon>Embryophyta</taxon>
        <taxon>Tracheophyta</taxon>
        <taxon>Spermatophyta</taxon>
        <taxon>Magnoliopsida</taxon>
        <taxon>Liliopsida</taxon>
        <taxon>Araceae</taxon>
        <taxon>Aroideae</taxon>
        <taxon>Colocasieae</taxon>
        <taxon>Colocasia</taxon>
    </lineage>
</organism>
<gene>
    <name evidence="3" type="ORF">Taro_009530</name>
</gene>
<evidence type="ECO:0000313" key="4">
    <source>
        <dbReference type="Proteomes" id="UP000652761"/>
    </source>
</evidence>
<evidence type="ECO:0000256" key="2">
    <source>
        <dbReference type="SAM" id="MobiDB-lite"/>
    </source>
</evidence>
<evidence type="ECO:0000313" key="3">
    <source>
        <dbReference type="EMBL" id="MQL77116.1"/>
    </source>
</evidence>
<protein>
    <submittedName>
        <fullName evidence="3">Uncharacterized protein</fullName>
    </submittedName>
</protein>
<sequence>MAPRRSPTSADIESIAADAVQQALMSVEFEETRLQVELASEVDEKFTISRIGPCSLPFRPSDIATVMGIPNVASPIDLKTDGTKASLRRILGSKQTMDRHNIHLKLKEYVPQEGALAVEISVKLWVALLCSCFFFPTSGRSGLLSILPYLDDLHEMKNANWAAAIQEYLISGVKAFRTVVGSSKTIFLTGCVYLEVNVRDEQPTASRRLTASSSNTSRAPPSDNSIHGILIQLQRQNDQLLRQNDQLKRQNDQLHRQNNILQSMDRRLHILEEQFERQPQWQHPPPETESAMLTLPPPELPTASVRSHAVAEKSSQRQDFRVLSYRKENRPNNVAAEICRLSHSGVEGGEKEGAKGGGGDGEEGGGEEEEGG</sequence>
<proteinExistence type="predicted"/>
<dbReference type="CDD" id="cd14686">
    <property type="entry name" value="bZIP"/>
    <property type="match status" value="1"/>
</dbReference>
<dbReference type="EMBL" id="NMUH01000332">
    <property type="protein sequence ID" value="MQL77116.1"/>
    <property type="molecule type" value="Genomic_DNA"/>
</dbReference>
<feature type="region of interest" description="Disordered" evidence="2">
    <location>
        <begin position="277"/>
        <end position="372"/>
    </location>
</feature>
<dbReference type="AlphaFoldDB" id="A0A843U490"/>
<dbReference type="Proteomes" id="UP000652761">
    <property type="component" value="Unassembled WGS sequence"/>
</dbReference>
<name>A0A843U490_COLES</name>
<reference evidence="3" key="1">
    <citation type="submission" date="2017-07" db="EMBL/GenBank/DDBJ databases">
        <title>Taro Niue Genome Assembly and Annotation.</title>
        <authorList>
            <person name="Atibalentja N."/>
            <person name="Keating K."/>
            <person name="Fields C.J."/>
        </authorList>
    </citation>
    <scope>NUCLEOTIDE SEQUENCE</scope>
    <source>
        <strain evidence="3">Niue_2</strain>
        <tissue evidence="3">Leaf</tissue>
    </source>
</reference>
<comment type="caution">
    <text evidence="3">The sequence shown here is derived from an EMBL/GenBank/DDBJ whole genome shotgun (WGS) entry which is preliminary data.</text>
</comment>
<keyword evidence="1" id="KW-0175">Coiled coil</keyword>